<dbReference type="Pfam" id="PF13378">
    <property type="entry name" value="MR_MLE_C"/>
    <property type="match status" value="1"/>
</dbReference>
<evidence type="ECO:0000256" key="2">
    <source>
        <dbReference type="ARBA" id="ARBA00005183"/>
    </source>
</evidence>
<dbReference type="SFLD" id="SFLDG00055">
    <property type="entry name" value="glucarate_dehydratase"/>
    <property type="match status" value="1"/>
</dbReference>
<dbReference type="InterPro" id="IPR013342">
    <property type="entry name" value="Mandelate_racemase_C"/>
</dbReference>
<dbReference type="InterPro" id="IPR034593">
    <property type="entry name" value="DgoD-like"/>
</dbReference>
<gene>
    <name evidence="5" type="ORF">IM660_04960</name>
</gene>
<name>A0A7M1SVP3_9MICO</name>
<dbReference type="AlphaFoldDB" id="A0A7M1SVP3"/>
<evidence type="ECO:0000313" key="5">
    <source>
        <dbReference type="EMBL" id="QOR71639.1"/>
    </source>
</evidence>
<dbReference type="PANTHER" id="PTHR48080:SF4">
    <property type="entry name" value="GLUCARATE DEHYDRATASE"/>
    <property type="match status" value="1"/>
</dbReference>
<dbReference type="SFLD" id="SFLDS00001">
    <property type="entry name" value="Enolase"/>
    <property type="match status" value="1"/>
</dbReference>
<comment type="catalytic activity">
    <reaction evidence="1">
        <text>D-glucarate = 5-dehydro-4-deoxy-D-glucarate + H2O</text>
        <dbReference type="Rhea" id="RHEA:14573"/>
        <dbReference type="ChEBI" id="CHEBI:15377"/>
        <dbReference type="ChEBI" id="CHEBI:30612"/>
        <dbReference type="ChEBI" id="CHEBI:42819"/>
        <dbReference type="EC" id="4.2.1.40"/>
    </reaction>
</comment>
<keyword evidence="6" id="KW-1185">Reference proteome</keyword>
<dbReference type="SUPFAM" id="SSF51604">
    <property type="entry name" value="Enolase C-terminal domain-like"/>
    <property type="match status" value="1"/>
</dbReference>
<dbReference type="Proteomes" id="UP000593758">
    <property type="component" value="Chromosome"/>
</dbReference>
<feature type="domain" description="Mandelate racemase/muconate lactonizing enzyme C-terminal" evidence="4">
    <location>
        <begin position="161"/>
        <end position="255"/>
    </location>
</feature>
<evidence type="ECO:0000256" key="3">
    <source>
        <dbReference type="ARBA" id="ARBA00011973"/>
    </source>
</evidence>
<dbReference type="PANTHER" id="PTHR48080">
    <property type="entry name" value="D-GALACTONATE DEHYDRATASE-RELATED"/>
    <property type="match status" value="1"/>
</dbReference>
<evidence type="ECO:0000313" key="6">
    <source>
        <dbReference type="Proteomes" id="UP000593758"/>
    </source>
</evidence>
<accession>A0A7M1SVP3</accession>
<reference evidence="5 6" key="1">
    <citation type="submission" date="2020-10" db="EMBL/GenBank/DDBJ databases">
        <title>Haloactinobacterium sp. RN3S43, a bacterium isolated from saline soil.</title>
        <authorList>
            <person name="Sun J.-Q."/>
        </authorList>
    </citation>
    <scope>NUCLEOTIDE SEQUENCE [LARGE SCALE GENOMIC DNA]</scope>
    <source>
        <strain evidence="5 6">RN3S43</strain>
    </source>
</reference>
<dbReference type="EC" id="4.2.1.40" evidence="3"/>
<dbReference type="Gene3D" id="3.20.20.120">
    <property type="entry name" value="Enolase-like C-terminal domain"/>
    <property type="match status" value="1"/>
</dbReference>
<dbReference type="SMART" id="SM00922">
    <property type="entry name" value="MR_MLE"/>
    <property type="match status" value="1"/>
</dbReference>
<comment type="pathway">
    <text evidence="2">Carbohydrate acid metabolism; D-glucarate degradation; 2,5-dioxopentanoate from D-glucarate: step 1/2.</text>
</comment>
<dbReference type="Pfam" id="PF02746">
    <property type="entry name" value="MR_MLE_N"/>
    <property type="match status" value="1"/>
</dbReference>
<dbReference type="InterPro" id="IPR029065">
    <property type="entry name" value="Enolase_C-like"/>
</dbReference>
<dbReference type="KEGG" id="halt:IM660_04960"/>
<dbReference type="GO" id="GO:0008872">
    <property type="term" value="F:glucarate dehydratase activity"/>
    <property type="evidence" value="ECO:0007669"/>
    <property type="project" value="UniProtKB-EC"/>
</dbReference>
<dbReference type="InterPro" id="IPR029017">
    <property type="entry name" value="Enolase-like_N"/>
</dbReference>
<protein>
    <recommendedName>
        <fullName evidence="3">glucarate dehydratase</fullName>
        <ecNumber evidence="3">4.2.1.40</ecNumber>
    </recommendedName>
</protein>
<dbReference type="EMBL" id="CP063169">
    <property type="protein sequence ID" value="QOR71639.1"/>
    <property type="molecule type" value="Genomic_DNA"/>
</dbReference>
<evidence type="ECO:0000259" key="4">
    <source>
        <dbReference type="SMART" id="SM00922"/>
    </source>
</evidence>
<sequence>MTDHRIIDLTITPIAFSDPPLLNSTGVHEPLALRTIVQLELANGVHAVGEGRAGAIGADAGAAVRDAVIGQDVFATTRIGAAVADAIRTVQPGAGRHAQLSAVAPIEVACLDAQGRTAGVPVSDLLGGAVRDSVPYSAYLFYKWAGHLDAEADAWGEALDPDGIVRQAERLVDEYGFGSLKLKAGVFEPDVEMDTIRALAQEFPGLPLRIDPNGAWTHETALRVIAEIGDLLEYVEDPVLGIEPMGRIHAETGAELATNMCLVEAEHVRPASEHRAVQILLTDHHYWGGLRVTKELGAICDALGMGVSMHSNSHLGISLAAMTHVAAAVPNLAYACDTHWPWNRVDDIVPRGQLEIHDGSLTVPTRPGLGVDLDADKVAELHERYVASGRTRRDDTGYMRRVDPAYDPTLPRF</sequence>
<organism evidence="5 6">
    <name type="scientific">Ruania alkalisoli</name>
    <dbReference type="NCBI Taxonomy" id="2779775"/>
    <lineage>
        <taxon>Bacteria</taxon>
        <taxon>Bacillati</taxon>
        <taxon>Actinomycetota</taxon>
        <taxon>Actinomycetes</taxon>
        <taxon>Micrococcales</taxon>
        <taxon>Ruaniaceae</taxon>
        <taxon>Ruania</taxon>
    </lineage>
</organism>
<dbReference type="SUPFAM" id="SSF54826">
    <property type="entry name" value="Enolase N-terminal domain-like"/>
    <property type="match status" value="1"/>
</dbReference>
<dbReference type="InterPro" id="IPR013341">
    <property type="entry name" value="Mandelate_racemase_N_dom"/>
</dbReference>
<evidence type="ECO:0000256" key="1">
    <source>
        <dbReference type="ARBA" id="ARBA00001426"/>
    </source>
</evidence>
<dbReference type="InterPro" id="IPR036849">
    <property type="entry name" value="Enolase-like_C_sf"/>
</dbReference>
<proteinExistence type="predicted"/>
<dbReference type="RefSeq" id="WP_193498295.1">
    <property type="nucleotide sequence ID" value="NZ_CP063169.1"/>
</dbReference>
<dbReference type="Gene3D" id="3.30.390.10">
    <property type="entry name" value="Enolase-like, N-terminal domain"/>
    <property type="match status" value="1"/>
</dbReference>